<protein>
    <recommendedName>
        <fullName evidence="5">WxL domain-containing protein</fullName>
    </recommendedName>
</protein>
<feature type="transmembrane region" description="Helical" evidence="1">
    <location>
        <begin position="12"/>
        <end position="33"/>
    </location>
</feature>
<reference evidence="3" key="2">
    <citation type="submission" date="2017-05" db="EMBL/GenBank/DDBJ databases">
        <authorList>
            <consortium name="The Broad Institute Genomics Platform"/>
            <consortium name="The Broad Institute Genomic Center for Infectious Diseases"/>
            <person name="Earl A."/>
            <person name="Manson A."/>
            <person name="Schwartman J."/>
            <person name="Gilmore M."/>
            <person name="Abouelleil A."/>
            <person name="Cao P."/>
            <person name="Chapman S."/>
            <person name="Cusick C."/>
            <person name="Shea T."/>
            <person name="Young S."/>
            <person name="Neafsey D."/>
            <person name="Nusbaum C."/>
            <person name="Birren B."/>
        </authorList>
    </citation>
    <scope>NUCLEOTIDE SEQUENCE</scope>
    <source>
        <strain evidence="3">9E7_DIV0242</strain>
    </source>
</reference>
<evidence type="ECO:0008006" key="5">
    <source>
        <dbReference type="Google" id="ProtNLM"/>
    </source>
</evidence>
<sequence length="1500" mass="161191">MNEMKRTKKIRLFWVNILMVTVLCGAVFAQLYGNVSTLFAKTPLSITRVDSVDVSENQTFVVELSDTRDVKELGTTIESDPREIVTFDSSSKTEDLETDTTVEMKREWKVTIPEGLSFDEEAERAMLLEADKDAELPLFNWNEKARTLNITAISSQTTLDLLLKAEKAGDYKLNYSSADEVERATELAITIAKADSSSSEVESPAPVAAQTRSLRAAGTADVTDWESFVRALADTSITTISLQNDITLSGTLQNYDGLFSTASVDMTSADNVYLFINKAASSRSITIEGNSHTFDFGNLAIGLLNASTTGSTQAFWVFDFVNIDVISRNFSGPIYKSSHTAASATTNGLTGTARTNTQINFGNGATHTRQVTTMLGYLVALNDYNVPNIEVMTDLWTTSGTMVQSYFLYSPNSNASTQVFGTTSATNNSGGMVHIYFTAMNGNARAVNVEGNGYTLDFGALVYHFMSNNNNGGVSWDISFNNMTVYHGNYWGAIIYNAGGKMTMNNYTGYGAQFMEADTTNLVLAGKTHLEQVASYTSLAKDGSTIRTWSVNNERQSSLSVSTATVADNADLYLGSRGSNVLEVSGGMFDIGDNAKVTLERGAAVLTSEGGNANLTIRNSGAFNVGKGSIVDMVNHHASNATVVNLQGAGATFHIEEEAVVNIRTDAYAVTSANNSSPGTGTGSSGNVVYIGGGSMTVAGTLNVKTENMAAASSAVIYAGAAAVFTVNAKGSMDIQSDSNSYNQNLIYMAGAAASTTFQFSDAERVNLQRTVALSTGTNNANSGLIRSAGNLNVSVQNVYQWNLGNYNGGGDGDSNYNYDYVPMSNMTLAYGGNAQPAITTANAMTSATLASFKANFTTQTQRVLFTRIPDPNVAIHSISTDNHADSSSTTVYGYAIPNTYIRIWDETLNASIDAAFDPSTDSIPSPVDDTTTPEAYRKNFSTQADANGDWSITVPSGNYFTAHSTIRVYAFANLKAEERSQVVLDRTPPTGDPVEYHSAVGETAPGPEKFVVNPADTNPITPTFGYEFAEENTAAQVAAMMNTQGEYPIYVYLSDNAVDADGNATPNKTKIQAKLIVHDTLNFIEAEDTTGKASDINSLTEAELKAWIINKSNAAAAKIVDGAQSSLTDKIQVTNLGGLTPATTEGAFNVVLTVKASDSGLSADLTTTIQVYIYDDNTVISTDEDYALKGANFTVASKDYPTTAAGIVDMIRSDGQLKLTQIQPVPATDLPVTDIVIDTSNLPPARTTGVVTPAGNYDVPISYGTGDSRVEKIIVVTISQSEAKLHVRFVDENDQDIVPQLEIDVMSGELYDLTGNPQVSQKIEAAKGEYYDLATRPASENAFLIDQTITTAVYKFTGKLVISSVPSMLDFGLEESTSKKIRVENAELNGDKFTITDTRPVRKEWKLTAKLLQEFTLLNDTNTTLTGILRYNDGGTNEKTFALNAAEDIVQHTNADKEYVLSDIWQEKGPGFKLEITNGAVKKLGEYQAVIEYQLADTP</sequence>
<accession>A0A242K8R9</accession>
<dbReference type="EMBL" id="NGMM01000002">
    <property type="protein sequence ID" value="OTP17469.1"/>
    <property type="molecule type" value="Genomic_DNA"/>
</dbReference>
<evidence type="ECO:0000313" key="2">
    <source>
        <dbReference type="EMBL" id="OTP17469.1"/>
    </source>
</evidence>
<evidence type="ECO:0000256" key="1">
    <source>
        <dbReference type="SAM" id="Phobius"/>
    </source>
</evidence>
<keyword evidence="1" id="KW-0472">Membrane</keyword>
<evidence type="ECO:0000313" key="4">
    <source>
        <dbReference type="Proteomes" id="UP000195141"/>
    </source>
</evidence>
<evidence type="ECO:0000313" key="3">
    <source>
        <dbReference type="EMBL" id="WYJ91076.1"/>
    </source>
</evidence>
<dbReference type="InterPro" id="IPR046776">
    <property type="entry name" value="Pectate_lyase_5"/>
</dbReference>
<organism evidence="2">
    <name type="scientific">Candidatus Enterococcus clewellii</name>
    <dbReference type="NCBI Taxonomy" id="1834193"/>
    <lineage>
        <taxon>Bacteria</taxon>
        <taxon>Bacillati</taxon>
        <taxon>Bacillota</taxon>
        <taxon>Bacilli</taxon>
        <taxon>Lactobacillales</taxon>
        <taxon>Enterococcaceae</taxon>
        <taxon>Enterococcus</taxon>
    </lineage>
</organism>
<proteinExistence type="predicted"/>
<keyword evidence="4" id="KW-1185">Reference proteome</keyword>
<reference evidence="3" key="3">
    <citation type="submission" date="2024-03" db="EMBL/GenBank/DDBJ databases">
        <title>The Genome Sequence of Enterococcus sp. DIV0242b.</title>
        <authorList>
            <consortium name="The Broad Institute Genomics Platform"/>
            <consortium name="The Broad Institute Microbial Omics Core"/>
            <consortium name="The Broad Institute Genomic Center for Infectious Diseases"/>
            <person name="Earl A."/>
            <person name="Manson A."/>
            <person name="Gilmore M."/>
            <person name="Schwartman J."/>
            <person name="Shea T."/>
            <person name="Abouelleil A."/>
            <person name="Cao P."/>
            <person name="Chapman S."/>
            <person name="Cusick C."/>
            <person name="Young S."/>
            <person name="Neafsey D."/>
            <person name="Nusbaum C."/>
            <person name="Birren B."/>
        </authorList>
    </citation>
    <scope>NUCLEOTIDE SEQUENCE</scope>
    <source>
        <strain evidence="3">9E7_DIV0242</strain>
    </source>
</reference>
<dbReference type="Pfam" id="PF20585">
    <property type="entry name" value="Pectate_lyase_5"/>
    <property type="match status" value="2"/>
</dbReference>
<keyword evidence="1" id="KW-0812">Transmembrane</keyword>
<gene>
    <name evidence="2" type="ORF">A5888_001607</name>
    <name evidence="3" type="ORF">A5888_002844</name>
</gene>
<name>A0A242K8R9_9ENTE</name>
<dbReference type="EMBL" id="CP147247">
    <property type="protein sequence ID" value="WYJ91076.1"/>
    <property type="molecule type" value="Genomic_DNA"/>
</dbReference>
<dbReference type="Proteomes" id="UP000195141">
    <property type="component" value="Chromosome"/>
</dbReference>
<keyword evidence="1" id="KW-1133">Transmembrane helix</keyword>
<reference evidence="2" key="1">
    <citation type="submission" date="2017-05" db="EMBL/GenBank/DDBJ databases">
        <title>The Genome Sequence of Enterococcus sp. 9E7_DIV0242.</title>
        <authorList>
            <consortium name="The Broad Institute Genomics Platform"/>
            <consortium name="The Broad Institute Genomic Center for Infectious Diseases"/>
            <person name="Earl A."/>
            <person name="Manson A."/>
            <person name="Schwartman J."/>
            <person name="Gilmore M."/>
            <person name="Abouelleil A."/>
            <person name="Cao P."/>
            <person name="Chapman S."/>
            <person name="Cusick C."/>
            <person name="Shea T."/>
            <person name="Young S."/>
            <person name="Neafsey D."/>
            <person name="Nusbaum C."/>
            <person name="Birren B."/>
        </authorList>
    </citation>
    <scope>NUCLEOTIDE SEQUENCE [LARGE SCALE GENOMIC DNA]</scope>
    <source>
        <strain evidence="2">9E7_DIV0242</strain>
    </source>
</reference>